<evidence type="ECO:0000313" key="2">
    <source>
        <dbReference type="Proteomes" id="UP001501005"/>
    </source>
</evidence>
<dbReference type="EMBL" id="BAAAHG010000067">
    <property type="protein sequence ID" value="GAA0929829.1"/>
    <property type="molecule type" value="Genomic_DNA"/>
</dbReference>
<organism evidence="1 2">
    <name type="scientific">Streptomyces thermoalcalitolerans</name>
    <dbReference type="NCBI Taxonomy" id="65605"/>
    <lineage>
        <taxon>Bacteria</taxon>
        <taxon>Bacillati</taxon>
        <taxon>Actinomycetota</taxon>
        <taxon>Actinomycetes</taxon>
        <taxon>Kitasatosporales</taxon>
        <taxon>Streptomycetaceae</taxon>
        <taxon>Streptomyces</taxon>
    </lineage>
</organism>
<gene>
    <name evidence="1" type="ORF">GCM10009549_52880</name>
</gene>
<keyword evidence="2" id="KW-1185">Reference proteome</keyword>
<sequence length="768" mass="82908">MDLDTLRHANFKLLDDAVADWTLLVNHLAELKKDAEDNLRTAANKAEWAGVNAQVSKGFIGKTAGEFADAHTQATTIRNILRDTYGELKGYHRQLIEAISRGEKKGIRVVSSKGGFTVSASDPSDGGDSKASQADVVALRDEIQGILEKATESDNSASTILQAIANQSKLGFSEASYKDRDSAAAAIKEADTLAKLAAKKPEDLTVDDFDRLNAGLKKYANDSLFAERFATGLGPKKVLEFWAGLNDPARGNYELGHKRLDQFDDLQRNLGLTLAHATQSDSVGMTEWKRTMVDIGDKPLYGNHGGPMGFQVMSNLMRTGDYDDQFLKDYGTKLMETERKLTGNGRHGNAAWQHLGVSPVLNRIGKDSGSDPLTGYLKGLSNSPDAATDFFNQQYISKHDENNPFERDTDGNGKKGKVSLSNFQYLFEERKWPEETDSQGNELHTGKNNLALALEAATTGHPAGEQPTADTPAHNAGQAKLMTSIVRSVSEDLTRLTDNSYMSDSMGQIAAEYMPDINRQLYAGHVAEKDLFPVAGTAASPSSNDLTRFLYAVGRNPEGYAAVTLGQHSYTTNLMEYHFRNPDAYIVDPNFPQSDRLKQGIEDIARTAGQVAGIIGAGRAYENEVKGATKDAEYNAAIEAAGTWGGTAVGIGVGLASEPLVGPGGVIVGDMASTAADEIIGAIVEGSLKDSSGEVIYRNGEKFESTKESTYKMVEEAAQKAGTRAGRRYPLIEASVATSAQSGFDSARTNIHDYLDGEGIPRQLDTED</sequence>
<dbReference type="Proteomes" id="UP001501005">
    <property type="component" value="Unassembled WGS sequence"/>
</dbReference>
<dbReference type="RefSeq" id="WP_344054187.1">
    <property type="nucleotide sequence ID" value="NZ_BAAAHG010000067.1"/>
</dbReference>
<accession>A0ABN1PL67</accession>
<protein>
    <submittedName>
        <fullName evidence="1">PPE domain-containing protein</fullName>
    </submittedName>
</protein>
<evidence type="ECO:0000313" key="1">
    <source>
        <dbReference type="EMBL" id="GAA0929829.1"/>
    </source>
</evidence>
<name>A0ABN1PL67_9ACTN</name>
<proteinExistence type="predicted"/>
<comment type="caution">
    <text evidence="1">The sequence shown here is derived from an EMBL/GenBank/DDBJ whole genome shotgun (WGS) entry which is preliminary data.</text>
</comment>
<reference evidence="1 2" key="1">
    <citation type="journal article" date="2019" name="Int. J. Syst. Evol. Microbiol.">
        <title>The Global Catalogue of Microorganisms (GCM) 10K type strain sequencing project: providing services to taxonomists for standard genome sequencing and annotation.</title>
        <authorList>
            <consortium name="The Broad Institute Genomics Platform"/>
            <consortium name="The Broad Institute Genome Sequencing Center for Infectious Disease"/>
            <person name="Wu L."/>
            <person name="Ma J."/>
        </authorList>
    </citation>
    <scope>NUCLEOTIDE SEQUENCE [LARGE SCALE GENOMIC DNA]</scope>
    <source>
        <strain evidence="1 2">JCM 10673</strain>
    </source>
</reference>